<dbReference type="InterPro" id="IPR012925">
    <property type="entry name" value="TipAS_dom"/>
</dbReference>
<name>A0A2X2WBX2_CLOCO</name>
<dbReference type="Pfam" id="PF07739">
    <property type="entry name" value="TipAS"/>
    <property type="match status" value="1"/>
</dbReference>
<feature type="domain" description="TipAS antibiotic-recognition" evidence="1">
    <location>
        <begin position="16"/>
        <end position="76"/>
    </location>
</feature>
<evidence type="ECO:0000313" key="2">
    <source>
        <dbReference type="EMBL" id="SQB33545.1"/>
    </source>
</evidence>
<dbReference type="Gene3D" id="1.10.490.50">
    <property type="entry name" value="Antibiotic binding domain of TipA-like multidrug resistance regulators"/>
    <property type="match status" value="1"/>
</dbReference>
<proteinExistence type="predicted"/>
<dbReference type="SUPFAM" id="SSF89082">
    <property type="entry name" value="Antibiotic binding domain of TipA-like multidrug resistance regulators"/>
    <property type="match status" value="1"/>
</dbReference>
<organism evidence="2 3">
    <name type="scientific">Clostridium cochlearium</name>
    <dbReference type="NCBI Taxonomy" id="1494"/>
    <lineage>
        <taxon>Bacteria</taxon>
        <taxon>Bacillati</taxon>
        <taxon>Bacillota</taxon>
        <taxon>Clostridia</taxon>
        <taxon>Eubacteriales</taxon>
        <taxon>Clostridiaceae</taxon>
        <taxon>Clostridium</taxon>
    </lineage>
</organism>
<evidence type="ECO:0000259" key="1">
    <source>
        <dbReference type="Pfam" id="PF07739"/>
    </source>
</evidence>
<sequence>MRNFLEIVKKKIIYYNKLKDIENEFKPFKTGDAYSDIAQKSIKLNKEWLSYYWPKYNKEAHAGLAEMYINDERFTYSIL</sequence>
<protein>
    <submittedName>
        <fullName evidence="2">Transcriptional activator tipA</fullName>
    </submittedName>
</protein>
<evidence type="ECO:0000313" key="3">
    <source>
        <dbReference type="Proteomes" id="UP000250223"/>
    </source>
</evidence>
<accession>A0A2X2WBX2</accession>
<dbReference type="InterPro" id="IPR036244">
    <property type="entry name" value="TipA-like_antibiotic-bd"/>
</dbReference>
<dbReference type="RefSeq" id="WP_111921179.1">
    <property type="nucleotide sequence ID" value="NZ_JAHLNT010000023.1"/>
</dbReference>
<reference evidence="2 3" key="1">
    <citation type="submission" date="2018-06" db="EMBL/GenBank/DDBJ databases">
        <authorList>
            <consortium name="Pathogen Informatics"/>
            <person name="Doyle S."/>
        </authorList>
    </citation>
    <scope>NUCLEOTIDE SEQUENCE [LARGE SCALE GENOMIC DNA]</scope>
    <source>
        <strain evidence="2 3">NCTC13028</strain>
    </source>
</reference>
<gene>
    <name evidence="2" type="primary">tipA</name>
    <name evidence="2" type="ORF">NCTC13028_00540</name>
</gene>
<dbReference type="EMBL" id="UAWC01000001">
    <property type="protein sequence ID" value="SQB33545.1"/>
    <property type="molecule type" value="Genomic_DNA"/>
</dbReference>
<dbReference type="AlphaFoldDB" id="A0A2X2WBX2"/>
<dbReference type="Proteomes" id="UP000250223">
    <property type="component" value="Unassembled WGS sequence"/>
</dbReference>